<sequence length="296" mass="31830">MKNSRLLLGGGAALLAAFWLGHRVLSPGNDDRVIAGDILAAVNAPPDPATHGNAFVMNACLRAPIDHPMFHDEMPDTMPGDQSWVLVKPTGDFGMMTQAVYFGSVHRDKAPGTPFLAGLLEGGAIHRVPVEWLRFIRGTERAGIADQLSGMAGDILLGTPPDGFTFLTEKVEMGAGRTPAIITGPSPEEPRPQTPPGIRAISGICWRLKAERVLEISDVLHESSGSRTVVAAIMRRPRNLPSWLTDPRVAGAGYVGQVLTTDVQLYQFHDYGAGWKLDPMLYTSNLADLSMHPVGP</sequence>
<gene>
    <name evidence="1" type="ORF">A0U89_05645</name>
</gene>
<dbReference type="AlphaFoldDB" id="A0A1D8UT86"/>
<evidence type="ECO:0000313" key="1">
    <source>
        <dbReference type="EMBL" id="AOX16697.1"/>
    </source>
</evidence>
<dbReference type="RefSeq" id="WP_070402426.1">
    <property type="nucleotide sequence ID" value="NZ_BJVW01000010.1"/>
</dbReference>
<protein>
    <submittedName>
        <fullName evidence="1">Uncharacterized protein</fullName>
    </submittedName>
</protein>
<dbReference type="EMBL" id="CP014674">
    <property type="protein sequence ID" value="AOX16697.1"/>
    <property type="molecule type" value="Genomic_DNA"/>
</dbReference>
<keyword evidence="2" id="KW-1185">Reference proteome</keyword>
<proteinExistence type="predicted"/>
<organism evidence="1 2">
    <name type="scientific">Kozakia baliensis</name>
    <dbReference type="NCBI Taxonomy" id="153496"/>
    <lineage>
        <taxon>Bacteria</taxon>
        <taxon>Pseudomonadati</taxon>
        <taxon>Pseudomonadota</taxon>
        <taxon>Alphaproteobacteria</taxon>
        <taxon>Acetobacterales</taxon>
        <taxon>Acetobacteraceae</taxon>
        <taxon>Kozakia</taxon>
    </lineage>
</organism>
<dbReference type="KEGG" id="kba:A0U89_05645"/>
<name>A0A1D8UT86_9PROT</name>
<reference evidence="1 2" key="1">
    <citation type="journal article" date="2016" name="Microb. Cell Fact.">
        <title>Dissection of exopolysaccharide biosynthesis in Kozakia baliensis.</title>
        <authorList>
            <person name="Brandt J.U."/>
            <person name="Jakob F."/>
            <person name="Behr J."/>
            <person name="Geissler A.J."/>
            <person name="Vogel R.F."/>
        </authorList>
    </citation>
    <scope>NUCLEOTIDE SEQUENCE [LARGE SCALE GENOMIC DNA]</scope>
    <source>
        <strain evidence="1 2">DSM 14400</strain>
    </source>
</reference>
<dbReference type="Proteomes" id="UP000179145">
    <property type="component" value="Chromosome"/>
</dbReference>
<dbReference type="STRING" id="153496.A0U89_05645"/>
<evidence type="ECO:0000313" key="2">
    <source>
        <dbReference type="Proteomes" id="UP000179145"/>
    </source>
</evidence>
<accession>A0A1D8UT86</accession>